<evidence type="ECO:0000313" key="1">
    <source>
        <dbReference type="EMBL" id="CDW23825.1"/>
    </source>
</evidence>
<sequence>MLPKMRSILPIKESPDADVILYKA</sequence>
<proteinExistence type="predicted"/>
<accession>A0A0K2TDA0</accession>
<protein>
    <submittedName>
        <fullName evidence="1">Uncharacterized protein</fullName>
    </submittedName>
</protein>
<name>A0A0K2TDA0_LEPSM</name>
<organism evidence="1">
    <name type="scientific">Lepeophtheirus salmonis</name>
    <name type="common">Salmon louse</name>
    <name type="synonym">Caligus salmonis</name>
    <dbReference type="NCBI Taxonomy" id="72036"/>
    <lineage>
        <taxon>Eukaryota</taxon>
        <taxon>Metazoa</taxon>
        <taxon>Ecdysozoa</taxon>
        <taxon>Arthropoda</taxon>
        <taxon>Crustacea</taxon>
        <taxon>Multicrustacea</taxon>
        <taxon>Hexanauplia</taxon>
        <taxon>Copepoda</taxon>
        <taxon>Siphonostomatoida</taxon>
        <taxon>Caligidae</taxon>
        <taxon>Lepeophtheirus</taxon>
    </lineage>
</organism>
<dbReference type="EMBL" id="HACA01006464">
    <property type="protein sequence ID" value="CDW23825.1"/>
    <property type="molecule type" value="Transcribed_RNA"/>
</dbReference>
<reference evidence="1" key="1">
    <citation type="submission" date="2014-05" db="EMBL/GenBank/DDBJ databases">
        <authorList>
            <person name="Chronopoulou M."/>
        </authorList>
    </citation>
    <scope>NUCLEOTIDE SEQUENCE</scope>
    <source>
        <tissue evidence="1">Whole organism</tissue>
    </source>
</reference>
<dbReference type="AlphaFoldDB" id="A0A0K2TDA0"/>